<evidence type="ECO:0000313" key="1">
    <source>
        <dbReference type="EMBL" id="AGH41814.1"/>
    </source>
</evidence>
<accession>M4RI13</accession>
<protein>
    <submittedName>
        <fullName evidence="1">Uncharacterized protein</fullName>
    </submittedName>
</protein>
<dbReference type="KEGG" id="btp:D805_1547"/>
<dbReference type="Proteomes" id="UP000011835">
    <property type="component" value="Chromosome"/>
</dbReference>
<organism evidence="1 2">
    <name type="scientific">Bifidobacterium thermophilum RBL67</name>
    <dbReference type="NCBI Taxonomy" id="1254439"/>
    <lineage>
        <taxon>Bacteria</taxon>
        <taxon>Bacillati</taxon>
        <taxon>Actinomycetota</taxon>
        <taxon>Actinomycetes</taxon>
        <taxon>Bifidobacteriales</taxon>
        <taxon>Bifidobacteriaceae</taxon>
        <taxon>Bifidobacterium</taxon>
    </lineage>
</organism>
<name>M4RI13_9BIFI</name>
<gene>
    <name evidence="1" type="ORF">D805_1547</name>
</gene>
<proteinExistence type="predicted"/>
<reference evidence="1 2" key="1">
    <citation type="journal article" date="2013" name="Genome Announc.">
        <title>Complete Genome Sequence of the Probiotic Bifidobacterium thermophilum Strain RBL67.</title>
        <authorList>
            <person name="Jans C."/>
            <person name="Lacroix C."/>
            <person name="Follador R."/>
            <person name="Stevens M.J."/>
        </authorList>
    </citation>
    <scope>NUCLEOTIDE SEQUENCE [LARGE SCALE GENOMIC DNA]</scope>
    <source>
        <strain evidence="1 2">RBL67</strain>
    </source>
</reference>
<dbReference type="EMBL" id="CP004346">
    <property type="protein sequence ID" value="AGH41814.1"/>
    <property type="molecule type" value="Genomic_DNA"/>
</dbReference>
<evidence type="ECO:0000313" key="2">
    <source>
        <dbReference type="Proteomes" id="UP000011835"/>
    </source>
</evidence>
<dbReference type="AlphaFoldDB" id="M4RI13"/>
<sequence>MRRGVPERAMGGEHRVVSGGRLYSGGCRVRRVDMLGWRLKGFGGNGDCRPIRESERLPAYEA</sequence>
<dbReference type="PATRIC" id="fig|1254439.12.peg.1539"/>
<keyword evidence="2" id="KW-1185">Reference proteome</keyword>
<dbReference type="HOGENOM" id="CLU_2895002_0_0_11"/>